<sequence length="382" mass="44016">MNLADMLTYADIGQLSNIANHYGCDAKRNSKHDLIQSILSKLGRREFFAEQVRALSPADLRFLNHLAFDTRTGYSLEELTAAIRRTADSEEGDKPAPLKKQPASQAESPRDVVARYRRSGWLFNGFTHSTKYLFQVPSDLKERFREVLRERLFQTLERLPDDPEVYRDEQGLATEDLLLILRYIGKHEVELNQEGFMYRRNQQQLLSTLHITEPLIAKGAWRFGYGRSCIEYPDRLALLYDYAYAKKWVSENNARLSLSEGGAALLEQGNQVGVIQIFRFWLRLYKGAIPNLTSLVYWISQCARDWVTAASLYESLGWLIRPYYYDNPQSIMEIRIIRMLMHLGMLRIGESHSRGTSYKMTALGLKAAETCVHISDSNELIL</sequence>
<dbReference type="EMBL" id="LIUT01000001">
    <property type="protein sequence ID" value="KOR88796.1"/>
    <property type="molecule type" value="Genomic_DNA"/>
</dbReference>
<keyword evidence="3" id="KW-1185">Reference proteome</keyword>
<accession>A0A0M1P2T5</accession>
<evidence type="ECO:0000313" key="2">
    <source>
        <dbReference type="EMBL" id="KOR88796.1"/>
    </source>
</evidence>
<feature type="region of interest" description="Disordered" evidence="1">
    <location>
        <begin position="86"/>
        <end position="109"/>
    </location>
</feature>
<dbReference type="PATRIC" id="fig|1705565.3.peg.3148"/>
<comment type="caution">
    <text evidence="2">The sequence shown here is derived from an EMBL/GenBank/DDBJ whole genome shotgun (WGS) entry which is preliminary data.</text>
</comment>
<dbReference type="Proteomes" id="UP000036932">
    <property type="component" value="Unassembled WGS sequence"/>
</dbReference>
<feature type="compositionally biased region" description="Basic and acidic residues" evidence="1">
    <location>
        <begin position="86"/>
        <end position="96"/>
    </location>
</feature>
<reference evidence="3" key="1">
    <citation type="submission" date="2015-08" db="EMBL/GenBank/DDBJ databases">
        <title>Genome sequencing project for genomic taxonomy and phylogenomics of Bacillus-like bacteria.</title>
        <authorList>
            <person name="Liu B."/>
            <person name="Wang J."/>
            <person name="Zhu Y."/>
            <person name="Liu G."/>
            <person name="Chen Q."/>
            <person name="Chen Z."/>
            <person name="Lan J."/>
            <person name="Che J."/>
            <person name="Ge C."/>
            <person name="Shi H."/>
            <person name="Pan Z."/>
            <person name="Liu X."/>
        </authorList>
    </citation>
    <scope>NUCLEOTIDE SEQUENCE [LARGE SCALE GENOMIC DNA]</scope>
    <source>
        <strain evidence="3">FJAT-22460</strain>
    </source>
</reference>
<evidence type="ECO:0000313" key="3">
    <source>
        <dbReference type="Proteomes" id="UP000036932"/>
    </source>
</evidence>
<protein>
    <recommendedName>
        <fullName evidence="4">Helicase XPB/Ssl2 N-terminal domain-containing protein</fullName>
    </recommendedName>
</protein>
<evidence type="ECO:0008006" key="4">
    <source>
        <dbReference type="Google" id="ProtNLM"/>
    </source>
</evidence>
<dbReference type="AlphaFoldDB" id="A0A0M1P2T5"/>
<name>A0A0M1P2T5_9BACL</name>
<organism evidence="2 3">
    <name type="scientific">Paenibacillus solani</name>
    <dbReference type="NCBI Taxonomy" id="1705565"/>
    <lineage>
        <taxon>Bacteria</taxon>
        <taxon>Bacillati</taxon>
        <taxon>Bacillota</taxon>
        <taxon>Bacilli</taxon>
        <taxon>Bacillales</taxon>
        <taxon>Paenibacillaceae</taxon>
        <taxon>Paenibacillus</taxon>
    </lineage>
</organism>
<evidence type="ECO:0000256" key="1">
    <source>
        <dbReference type="SAM" id="MobiDB-lite"/>
    </source>
</evidence>
<proteinExistence type="predicted"/>
<gene>
    <name evidence="2" type="ORF">AM231_06235</name>
</gene>
<dbReference type="OrthoDB" id="2369695at2"/>
<dbReference type="RefSeq" id="WP_054401715.1">
    <property type="nucleotide sequence ID" value="NZ_LIUT01000001.1"/>
</dbReference>